<dbReference type="Proteomes" id="UP000284662">
    <property type="component" value="Unassembled WGS sequence"/>
</dbReference>
<name>A0A411ZJM0_9FIRM</name>
<dbReference type="PANTHER" id="PTHR35579:SF3">
    <property type="entry name" value="CRISPR SYSTEM CMS ENDORIBONUCLEASE CSM3"/>
    <property type="match status" value="1"/>
</dbReference>
<evidence type="ECO:0000256" key="1">
    <source>
        <dbReference type="ARBA" id="ARBA00023118"/>
    </source>
</evidence>
<reference evidence="3 4" key="1">
    <citation type="submission" date="2018-08" db="EMBL/GenBank/DDBJ databases">
        <title>A genome reference for cultivated species of the human gut microbiota.</title>
        <authorList>
            <person name="Zou Y."/>
            <person name="Xue W."/>
            <person name="Luo G."/>
        </authorList>
    </citation>
    <scope>NUCLEOTIDE SEQUENCE [LARGE SCALE GENOMIC DNA]</scope>
    <source>
        <strain evidence="3 4">AF29-2</strain>
    </source>
</reference>
<dbReference type="InterPro" id="IPR052216">
    <property type="entry name" value="CRISPR_Csm3_endoribonuclease"/>
</dbReference>
<comment type="caution">
    <text evidence="3">The sequence shown here is derived from an EMBL/GenBank/DDBJ whole genome shotgun (WGS) entry which is preliminary data.</text>
</comment>
<evidence type="ECO:0000313" key="3">
    <source>
        <dbReference type="EMBL" id="RGQ03023.1"/>
    </source>
</evidence>
<dbReference type="RefSeq" id="WP_051081840.1">
    <property type="nucleotide sequence ID" value="NZ_QRST01000028.1"/>
</dbReference>
<organism evidence="3 4">
    <name type="scientific">Megamonas rupellensis</name>
    <dbReference type="NCBI Taxonomy" id="491921"/>
    <lineage>
        <taxon>Bacteria</taxon>
        <taxon>Bacillati</taxon>
        <taxon>Bacillota</taxon>
        <taxon>Negativicutes</taxon>
        <taxon>Selenomonadales</taxon>
        <taxon>Selenomonadaceae</taxon>
        <taxon>Megamonas</taxon>
    </lineage>
</organism>
<dbReference type="CDD" id="cd09726">
    <property type="entry name" value="RAMP_I_III"/>
    <property type="match status" value="1"/>
</dbReference>
<feature type="domain" description="CRISPR type III-associated protein" evidence="2">
    <location>
        <begin position="10"/>
        <end position="189"/>
    </location>
</feature>
<evidence type="ECO:0000313" key="4">
    <source>
        <dbReference type="Proteomes" id="UP000284662"/>
    </source>
</evidence>
<protein>
    <recommendedName>
        <fullName evidence="2">CRISPR type III-associated protein domain-containing protein</fullName>
    </recommendedName>
</protein>
<gene>
    <name evidence="3" type="ORF">DWZ11_10410</name>
</gene>
<dbReference type="Pfam" id="PF03787">
    <property type="entry name" value="RAMPs"/>
    <property type="match status" value="1"/>
</dbReference>
<evidence type="ECO:0000259" key="2">
    <source>
        <dbReference type="Pfam" id="PF03787"/>
    </source>
</evidence>
<keyword evidence="1" id="KW-0051">Antiviral defense</keyword>
<accession>A0A411ZJM0</accession>
<dbReference type="EMBL" id="QRST01000028">
    <property type="protein sequence ID" value="RGQ03023.1"/>
    <property type="molecule type" value="Genomic_DNA"/>
</dbReference>
<sequence length="213" mass="24907">MGIYKIKIIAKSSLLLATNKSDITIDTQVIHDRYGMPYFPAKRFKGLLYESALEMAEISQEKWITIKEIDELFGISDSESNIRMENFYLPNYEQMCKDWQYLNNQYKGIFTKQSVLELYTDIRFQTAIDKETGTAKSTSLYNMQVIDQGTEFEGAIELVKDTDENLLILILALKNLRFVGAKRNRGYGEIYCKWENNEDRYNEVLNKLKNRVI</sequence>
<dbReference type="InterPro" id="IPR005537">
    <property type="entry name" value="RAMP_III_fam"/>
</dbReference>
<dbReference type="GO" id="GO:0051607">
    <property type="term" value="P:defense response to virus"/>
    <property type="evidence" value="ECO:0007669"/>
    <property type="project" value="UniProtKB-KW"/>
</dbReference>
<dbReference type="PANTHER" id="PTHR35579">
    <property type="entry name" value="CRISPR SYSTEM CMS ENDORIBONUCLEASE CSM3"/>
    <property type="match status" value="1"/>
</dbReference>
<proteinExistence type="predicted"/>
<dbReference type="AlphaFoldDB" id="A0A411ZJM0"/>